<evidence type="ECO:0000313" key="3">
    <source>
        <dbReference type="EnsemblMetazoa" id="CJA10184.1"/>
    </source>
</evidence>
<sequence>MASESGRTPGTQQPNKDDPNNSKEGKRFFKFVFNVNKKCTDETEMTAEFERDVKHYHEFDAVVTTCIEYVENMFIPFCSKNPKIQMDDSLKSLSTSLNDFKNHVPENYKSSFESFSTKMKATSGARKNHQDIQRRCLDNMKNFHNQQYAAFLQKKKNFDESRRKMDQAKAEVREAKTTTAIEKKAICYQLAVDDFDQVTEELIKYIESLPGTKKEFTYDILTVLSKHKKYHEDMSKFFSLPS</sequence>
<proteinExistence type="predicted"/>
<dbReference type="CDD" id="cd07307">
    <property type="entry name" value="BAR"/>
    <property type="match status" value="1"/>
</dbReference>
<feature type="compositionally biased region" description="Polar residues" evidence="2">
    <location>
        <begin position="1"/>
        <end position="14"/>
    </location>
</feature>
<dbReference type="EnsemblMetazoa" id="CJA10184.1">
    <property type="protein sequence ID" value="CJA10184.1"/>
    <property type="gene ID" value="WBGene00129388"/>
</dbReference>
<reference evidence="4" key="1">
    <citation type="submission" date="2010-08" db="EMBL/GenBank/DDBJ databases">
        <authorList>
            <consortium name="Caenorhabditis japonica Sequencing Consortium"/>
            <person name="Wilson R.K."/>
        </authorList>
    </citation>
    <scope>NUCLEOTIDE SEQUENCE [LARGE SCALE GENOMIC DNA]</scope>
    <source>
        <strain evidence="4">DF5081</strain>
    </source>
</reference>
<dbReference type="Proteomes" id="UP000005237">
    <property type="component" value="Unassembled WGS sequence"/>
</dbReference>
<evidence type="ECO:0000256" key="2">
    <source>
        <dbReference type="SAM" id="MobiDB-lite"/>
    </source>
</evidence>
<protein>
    <recommendedName>
        <fullName evidence="5">BAR domain-containing protein</fullName>
    </recommendedName>
</protein>
<organism evidence="3 4">
    <name type="scientific">Caenorhabditis japonica</name>
    <dbReference type="NCBI Taxonomy" id="281687"/>
    <lineage>
        <taxon>Eukaryota</taxon>
        <taxon>Metazoa</taxon>
        <taxon>Ecdysozoa</taxon>
        <taxon>Nematoda</taxon>
        <taxon>Chromadorea</taxon>
        <taxon>Rhabditida</taxon>
        <taxon>Rhabditina</taxon>
        <taxon>Rhabditomorpha</taxon>
        <taxon>Rhabditoidea</taxon>
        <taxon>Rhabditidae</taxon>
        <taxon>Peloderinae</taxon>
        <taxon>Caenorhabditis</taxon>
    </lineage>
</organism>
<reference evidence="3" key="2">
    <citation type="submission" date="2022-06" db="UniProtKB">
        <authorList>
            <consortium name="EnsemblMetazoa"/>
        </authorList>
    </citation>
    <scope>IDENTIFICATION</scope>
    <source>
        <strain evidence="3">DF5081</strain>
    </source>
</reference>
<dbReference type="SUPFAM" id="SSF103657">
    <property type="entry name" value="BAR/IMD domain-like"/>
    <property type="match status" value="1"/>
</dbReference>
<feature type="compositionally biased region" description="Basic and acidic residues" evidence="2">
    <location>
        <begin position="15"/>
        <end position="24"/>
    </location>
</feature>
<evidence type="ECO:0000313" key="4">
    <source>
        <dbReference type="Proteomes" id="UP000005237"/>
    </source>
</evidence>
<name>A0A8R1DTC1_CAEJA</name>
<evidence type="ECO:0000256" key="1">
    <source>
        <dbReference type="SAM" id="Coils"/>
    </source>
</evidence>
<accession>A0A8R1DTC1</accession>
<dbReference type="InterPro" id="IPR027267">
    <property type="entry name" value="AH/BAR_dom_sf"/>
</dbReference>
<dbReference type="AlphaFoldDB" id="A0A8R1DTC1"/>
<evidence type="ECO:0008006" key="5">
    <source>
        <dbReference type="Google" id="ProtNLM"/>
    </source>
</evidence>
<feature type="region of interest" description="Disordered" evidence="2">
    <location>
        <begin position="1"/>
        <end position="24"/>
    </location>
</feature>
<keyword evidence="4" id="KW-1185">Reference proteome</keyword>
<keyword evidence="1" id="KW-0175">Coiled coil</keyword>
<feature type="coiled-coil region" evidence="1">
    <location>
        <begin position="151"/>
        <end position="178"/>
    </location>
</feature>
<dbReference type="Gene3D" id="1.20.1270.60">
    <property type="entry name" value="Arfaptin homology (AH) domain/BAR domain"/>
    <property type="match status" value="1"/>
</dbReference>